<dbReference type="EMBL" id="BMMH01000001">
    <property type="protein sequence ID" value="GGK91148.1"/>
    <property type="molecule type" value="Genomic_DNA"/>
</dbReference>
<reference evidence="2" key="1">
    <citation type="journal article" date="2014" name="Int. J. Syst. Evol. Microbiol.">
        <title>Complete genome sequence of Corynebacterium casei LMG S-19264T (=DSM 44701T), isolated from a smear-ripened cheese.</title>
        <authorList>
            <consortium name="US DOE Joint Genome Institute (JGI-PGF)"/>
            <person name="Walter F."/>
            <person name="Albersmeier A."/>
            <person name="Kalinowski J."/>
            <person name="Ruckert C."/>
        </authorList>
    </citation>
    <scope>NUCLEOTIDE SEQUENCE</scope>
    <source>
        <strain evidence="2">CGMCC 4.3508</strain>
    </source>
</reference>
<feature type="transmembrane region" description="Helical" evidence="1">
    <location>
        <begin position="20"/>
        <end position="45"/>
    </location>
</feature>
<name>A0A917R550_9NOCA</name>
<dbReference type="Pfam" id="PF08592">
    <property type="entry name" value="Anthrone_oxy"/>
    <property type="match status" value="1"/>
</dbReference>
<keyword evidence="1" id="KW-0472">Membrane</keyword>
<comment type="caution">
    <text evidence="2">The sequence shown here is derived from an EMBL/GenBank/DDBJ whole genome shotgun (WGS) entry which is preliminary data.</text>
</comment>
<feature type="transmembrane region" description="Helical" evidence="1">
    <location>
        <begin position="97"/>
        <end position="119"/>
    </location>
</feature>
<keyword evidence="1" id="KW-0812">Transmembrane</keyword>
<sequence>MTRHLEAPPDPTAPIGSTELVVALRFATCLLAGSFAGFLLGVLVLESSLRSADAVTYTEVRSVELDRLDLLASLTLIPALCLGAALAVTMYRFGRSWVPIAFAVALLAVVALISVEFNLPINAQQRDWAGHGIPADWSAVRDRWQAAHTVRTAAAVIAFGILLLPPRPHTRTH</sequence>
<dbReference type="Proteomes" id="UP000638263">
    <property type="component" value="Unassembled WGS sequence"/>
</dbReference>
<dbReference type="RefSeq" id="WP_082681477.1">
    <property type="nucleotide sequence ID" value="NZ_BMMH01000001.1"/>
</dbReference>
<dbReference type="InterPro" id="IPR013901">
    <property type="entry name" value="Anthrone_oxy"/>
</dbReference>
<organism evidence="2 3">
    <name type="scientific">Nocardia jinanensis</name>
    <dbReference type="NCBI Taxonomy" id="382504"/>
    <lineage>
        <taxon>Bacteria</taxon>
        <taxon>Bacillati</taxon>
        <taxon>Actinomycetota</taxon>
        <taxon>Actinomycetes</taxon>
        <taxon>Mycobacteriales</taxon>
        <taxon>Nocardiaceae</taxon>
        <taxon>Nocardia</taxon>
    </lineage>
</organism>
<dbReference type="AlphaFoldDB" id="A0A917R550"/>
<evidence type="ECO:0008006" key="4">
    <source>
        <dbReference type="Google" id="ProtNLM"/>
    </source>
</evidence>
<reference evidence="2" key="2">
    <citation type="submission" date="2020-09" db="EMBL/GenBank/DDBJ databases">
        <authorList>
            <person name="Sun Q."/>
            <person name="Zhou Y."/>
        </authorList>
    </citation>
    <scope>NUCLEOTIDE SEQUENCE</scope>
    <source>
        <strain evidence="2">CGMCC 4.3508</strain>
    </source>
</reference>
<evidence type="ECO:0000313" key="2">
    <source>
        <dbReference type="EMBL" id="GGK91148.1"/>
    </source>
</evidence>
<evidence type="ECO:0000313" key="3">
    <source>
        <dbReference type="Proteomes" id="UP000638263"/>
    </source>
</evidence>
<proteinExistence type="predicted"/>
<keyword evidence="1" id="KW-1133">Transmembrane helix</keyword>
<feature type="transmembrane region" description="Helical" evidence="1">
    <location>
        <begin position="70"/>
        <end position="91"/>
    </location>
</feature>
<evidence type="ECO:0000256" key="1">
    <source>
        <dbReference type="SAM" id="Phobius"/>
    </source>
</evidence>
<accession>A0A917R550</accession>
<keyword evidence="3" id="KW-1185">Reference proteome</keyword>
<gene>
    <name evidence="2" type="ORF">GCM10011588_01850</name>
</gene>
<protein>
    <recommendedName>
        <fullName evidence="4">DUF1772 domain-containing protein</fullName>
    </recommendedName>
</protein>